<accession>A0A318HNG7</accession>
<dbReference type="PRINTS" id="PR01217">
    <property type="entry name" value="PRICHEXTENSN"/>
</dbReference>
<dbReference type="GO" id="GO:0052689">
    <property type="term" value="F:carboxylic ester hydrolase activity"/>
    <property type="evidence" value="ECO:0007669"/>
    <property type="project" value="UniProtKB-KW"/>
</dbReference>
<evidence type="ECO:0000313" key="6">
    <source>
        <dbReference type="EMBL" id="PXX10995.1"/>
    </source>
</evidence>
<dbReference type="SUPFAM" id="SSF53474">
    <property type="entry name" value="alpha/beta-Hydrolases"/>
    <property type="match status" value="1"/>
</dbReference>
<organism evidence="6 7">
    <name type="scientific">Mycolicibacterium moriokaense</name>
    <dbReference type="NCBI Taxonomy" id="39691"/>
    <lineage>
        <taxon>Bacteria</taxon>
        <taxon>Bacillati</taxon>
        <taxon>Actinomycetota</taxon>
        <taxon>Actinomycetes</taxon>
        <taxon>Mycobacteriales</taxon>
        <taxon>Mycobacteriaceae</taxon>
        <taxon>Mycolicibacterium</taxon>
    </lineage>
</organism>
<evidence type="ECO:0000256" key="1">
    <source>
        <dbReference type="ARBA" id="ARBA00007534"/>
    </source>
</evidence>
<comment type="caution">
    <text evidence="6">The sequence shown here is derived from an EMBL/GenBank/DDBJ whole genome shotgun (WGS) entry which is preliminary data.</text>
</comment>
<dbReference type="PANTHER" id="PTHR33630">
    <property type="entry name" value="CUTINASE RV1984C-RELATED-RELATED"/>
    <property type="match status" value="1"/>
</dbReference>
<feature type="compositionally biased region" description="Pro residues" evidence="5">
    <location>
        <begin position="170"/>
        <end position="180"/>
    </location>
</feature>
<evidence type="ECO:0000256" key="3">
    <source>
        <dbReference type="ARBA" id="ARBA00022801"/>
    </source>
</evidence>
<proteinExistence type="inferred from homology"/>
<reference evidence="7" key="1">
    <citation type="submission" date="2018-05" db="EMBL/GenBank/DDBJ databases">
        <authorList>
            <person name="Deangelis K."/>
            <person name="Huntemann M."/>
            <person name="Clum A."/>
            <person name="Pillay M."/>
            <person name="Palaniappan K."/>
            <person name="Varghese N."/>
            <person name="Mikhailova N."/>
            <person name="Stamatis D."/>
            <person name="Reddy T."/>
            <person name="Daum C."/>
            <person name="Shapiro N."/>
            <person name="Ivanova N."/>
            <person name="Kyrpides N."/>
            <person name="Woyke T."/>
        </authorList>
    </citation>
    <scope>NUCLEOTIDE SEQUENCE [LARGE SCALE GENOMIC DNA]</scope>
    <source>
        <strain evidence="7">GAS496</strain>
    </source>
</reference>
<protein>
    <recommendedName>
        <fullName evidence="8">Cutinase family protein</fullName>
    </recommendedName>
</protein>
<feature type="region of interest" description="Disordered" evidence="5">
    <location>
        <begin position="169"/>
        <end position="229"/>
    </location>
</feature>
<dbReference type="Gene3D" id="3.40.50.1820">
    <property type="entry name" value="alpha/beta hydrolase"/>
    <property type="match status" value="1"/>
</dbReference>
<feature type="compositionally biased region" description="Pro residues" evidence="5">
    <location>
        <begin position="188"/>
        <end position="229"/>
    </location>
</feature>
<dbReference type="InterPro" id="IPR029058">
    <property type="entry name" value="AB_hydrolase_fold"/>
</dbReference>
<dbReference type="AlphaFoldDB" id="A0A318HNG7"/>
<keyword evidence="3" id="KW-0378">Hydrolase</keyword>
<dbReference type="PANTHER" id="PTHR33630:SF9">
    <property type="entry name" value="CUTINASE 4"/>
    <property type="match status" value="1"/>
</dbReference>
<evidence type="ECO:0000256" key="4">
    <source>
        <dbReference type="ARBA" id="ARBA00023157"/>
    </source>
</evidence>
<evidence type="ECO:0000256" key="2">
    <source>
        <dbReference type="ARBA" id="ARBA00022487"/>
    </source>
</evidence>
<dbReference type="InterPro" id="IPR000675">
    <property type="entry name" value="Cutinase/axe"/>
</dbReference>
<dbReference type="SMART" id="SM01110">
    <property type="entry name" value="Cutinase"/>
    <property type="match status" value="1"/>
</dbReference>
<keyword evidence="2" id="KW-0719">Serine esterase</keyword>
<evidence type="ECO:0008006" key="8">
    <source>
        <dbReference type="Google" id="ProtNLM"/>
    </source>
</evidence>
<dbReference type="EMBL" id="QJJU01000003">
    <property type="protein sequence ID" value="PXX10995.1"/>
    <property type="molecule type" value="Genomic_DNA"/>
</dbReference>
<keyword evidence="4" id="KW-1015">Disulfide bond</keyword>
<sequence length="247" mass="25152">MDSLRSRIGTRSMGVYPVDYPATTDFPTAISGVRDATAHVEATARNCPNTNMVLGGFSQGAAVMGFVTSDVIPDGAPEGVPNPMPTDIADHVAAVALFGTPNDRFMHAIGQPDVTVGPTYTAKTIELCVPDDFVCSQGRDFNAHTQYADSGMVDQAAAYTATQIAARPAPAAPAPTPVPAAPRLSPVPAAPPAAPAPVAPPPAPAAPPPAPPASPDSPAPPPYDALHPLPPGTLLLCKTTCQVLGRS</sequence>
<evidence type="ECO:0000313" key="7">
    <source>
        <dbReference type="Proteomes" id="UP000247781"/>
    </source>
</evidence>
<dbReference type="Proteomes" id="UP000247781">
    <property type="component" value="Unassembled WGS sequence"/>
</dbReference>
<name>A0A318HNG7_9MYCO</name>
<comment type="similarity">
    <text evidence="1">Belongs to the cutinase family.</text>
</comment>
<keyword evidence="7" id="KW-1185">Reference proteome</keyword>
<gene>
    <name evidence="6" type="ORF">C8E89_10382</name>
</gene>
<reference evidence="6 7" key="2">
    <citation type="submission" date="2018-06" db="EMBL/GenBank/DDBJ databases">
        <title>Sequencing of bacterial isolates from soil warming experiment in Harvard Forest, Massachusetts, USA.</title>
        <authorList>
            <person name="Deangelis K.PhD."/>
        </authorList>
    </citation>
    <scope>NUCLEOTIDE SEQUENCE [LARGE SCALE GENOMIC DNA]</scope>
    <source>
        <strain evidence="6 7">GAS496</strain>
    </source>
</reference>
<evidence type="ECO:0000256" key="5">
    <source>
        <dbReference type="SAM" id="MobiDB-lite"/>
    </source>
</evidence>
<dbReference type="Pfam" id="PF01083">
    <property type="entry name" value="Cutinase"/>
    <property type="match status" value="1"/>
</dbReference>